<feature type="compositionally biased region" description="Basic and acidic residues" evidence="1">
    <location>
        <begin position="1"/>
        <end position="11"/>
    </location>
</feature>
<dbReference type="InterPro" id="IPR008889">
    <property type="entry name" value="VQ"/>
</dbReference>
<feature type="region of interest" description="Disordered" evidence="1">
    <location>
        <begin position="1"/>
        <end position="55"/>
    </location>
</feature>
<organism evidence="3 4">
    <name type="scientific">Apostasia shenzhenica</name>
    <dbReference type="NCBI Taxonomy" id="1088818"/>
    <lineage>
        <taxon>Eukaryota</taxon>
        <taxon>Viridiplantae</taxon>
        <taxon>Streptophyta</taxon>
        <taxon>Embryophyta</taxon>
        <taxon>Tracheophyta</taxon>
        <taxon>Spermatophyta</taxon>
        <taxon>Magnoliopsida</taxon>
        <taxon>Liliopsida</taxon>
        <taxon>Asparagales</taxon>
        <taxon>Orchidaceae</taxon>
        <taxon>Apostasioideae</taxon>
        <taxon>Apostasia</taxon>
    </lineage>
</organism>
<evidence type="ECO:0000259" key="2">
    <source>
        <dbReference type="Pfam" id="PF05678"/>
    </source>
</evidence>
<sequence length="181" mass="19517">MDLFDQTKERTAAPPSSSLRRGINLQGPRPASLRVGKDSHKVKKPELPPQPSQRRTPVIIYTVSPKVIHTKPSEFMSLVQRLTGCSSSSSSSGWESKGAVSNNGKAAECAGKEEDSEELRQLLIDGGASQAASQSFFSQLATPELNPLNFFHHELNPSLHGGKGLVDNSFAAGHGNFFFSL</sequence>
<dbReference type="STRING" id="1088818.A0A2I0A820"/>
<gene>
    <name evidence="3" type="primary">MKS1</name>
    <name evidence="3" type="ORF">AXF42_Ash003059</name>
</gene>
<dbReference type="AlphaFoldDB" id="A0A2I0A820"/>
<dbReference type="InterPro" id="IPR039607">
    <property type="entry name" value="VQ_8/17/18/20/21/25"/>
</dbReference>
<evidence type="ECO:0000256" key="1">
    <source>
        <dbReference type="SAM" id="MobiDB-lite"/>
    </source>
</evidence>
<dbReference type="PANTHER" id="PTHR33143">
    <property type="entry name" value="F16F4.1 PROTEIN-RELATED"/>
    <property type="match status" value="1"/>
</dbReference>
<dbReference type="OrthoDB" id="695631at2759"/>
<reference evidence="3 4" key="1">
    <citation type="journal article" date="2017" name="Nature">
        <title>The Apostasia genome and the evolution of orchids.</title>
        <authorList>
            <person name="Zhang G.Q."/>
            <person name="Liu K.W."/>
            <person name="Li Z."/>
            <person name="Lohaus R."/>
            <person name="Hsiao Y.Y."/>
            <person name="Niu S.C."/>
            <person name="Wang J.Y."/>
            <person name="Lin Y.C."/>
            <person name="Xu Q."/>
            <person name="Chen L.J."/>
            <person name="Yoshida K."/>
            <person name="Fujiwara S."/>
            <person name="Wang Z.W."/>
            <person name="Zhang Y.Q."/>
            <person name="Mitsuda N."/>
            <person name="Wang M."/>
            <person name="Liu G.H."/>
            <person name="Pecoraro L."/>
            <person name="Huang H.X."/>
            <person name="Xiao X.J."/>
            <person name="Lin M."/>
            <person name="Wu X.Y."/>
            <person name="Wu W.L."/>
            <person name="Chen Y.Y."/>
            <person name="Chang S.B."/>
            <person name="Sakamoto S."/>
            <person name="Ohme-Takagi M."/>
            <person name="Yagi M."/>
            <person name="Zeng S.J."/>
            <person name="Shen C.Y."/>
            <person name="Yeh C.M."/>
            <person name="Luo Y.B."/>
            <person name="Tsai W.C."/>
            <person name="Van de Peer Y."/>
            <person name="Liu Z.J."/>
        </authorList>
    </citation>
    <scope>NUCLEOTIDE SEQUENCE [LARGE SCALE GENOMIC DNA]</scope>
    <source>
        <strain evidence="4">cv. Shenzhen</strain>
        <tissue evidence="3">Stem</tissue>
    </source>
</reference>
<dbReference type="Proteomes" id="UP000236161">
    <property type="component" value="Unassembled WGS sequence"/>
</dbReference>
<accession>A0A2I0A820</accession>
<dbReference type="Pfam" id="PF05678">
    <property type="entry name" value="VQ"/>
    <property type="match status" value="1"/>
</dbReference>
<dbReference type="PANTHER" id="PTHR33143:SF6">
    <property type="entry name" value="OS08G0102900 PROTEIN"/>
    <property type="match status" value="1"/>
</dbReference>
<dbReference type="GO" id="GO:0005634">
    <property type="term" value="C:nucleus"/>
    <property type="evidence" value="ECO:0007669"/>
    <property type="project" value="TreeGrafter"/>
</dbReference>
<feature type="domain" description="VQ" evidence="2">
    <location>
        <begin position="62"/>
        <end position="88"/>
    </location>
</feature>
<evidence type="ECO:0000313" key="4">
    <source>
        <dbReference type="Proteomes" id="UP000236161"/>
    </source>
</evidence>
<keyword evidence="4" id="KW-1185">Reference proteome</keyword>
<dbReference type="EMBL" id="KZ452013">
    <property type="protein sequence ID" value="PKA51692.1"/>
    <property type="molecule type" value="Genomic_DNA"/>
</dbReference>
<name>A0A2I0A820_9ASPA</name>
<proteinExistence type="predicted"/>
<protein>
    <submittedName>
        <fullName evidence="3">Protein MKS1</fullName>
    </submittedName>
</protein>
<evidence type="ECO:0000313" key="3">
    <source>
        <dbReference type="EMBL" id="PKA51692.1"/>
    </source>
</evidence>